<comment type="caution">
    <text evidence="2">The sequence shown here is derived from an EMBL/GenBank/DDBJ whole genome shotgun (WGS) entry which is preliminary data.</text>
</comment>
<dbReference type="EMBL" id="QJKJ01014073">
    <property type="protein sequence ID" value="RDX65083.1"/>
    <property type="molecule type" value="Genomic_DNA"/>
</dbReference>
<feature type="region of interest" description="Disordered" evidence="1">
    <location>
        <begin position="33"/>
        <end position="83"/>
    </location>
</feature>
<proteinExistence type="predicted"/>
<evidence type="ECO:0000313" key="3">
    <source>
        <dbReference type="Proteomes" id="UP000257109"/>
    </source>
</evidence>
<reference evidence="2" key="1">
    <citation type="submission" date="2018-05" db="EMBL/GenBank/DDBJ databases">
        <title>Draft genome of Mucuna pruriens seed.</title>
        <authorList>
            <person name="Nnadi N.E."/>
            <person name="Vos R."/>
            <person name="Hasami M.H."/>
            <person name="Devisetty U.K."/>
            <person name="Aguiy J.C."/>
        </authorList>
    </citation>
    <scope>NUCLEOTIDE SEQUENCE [LARGE SCALE GENOMIC DNA]</scope>
    <source>
        <strain evidence="2">JCA_2017</strain>
    </source>
</reference>
<dbReference type="Proteomes" id="UP000257109">
    <property type="component" value="Unassembled WGS sequence"/>
</dbReference>
<gene>
    <name evidence="2" type="ORF">CR513_56287</name>
</gene>
<accession>A0A371EGB1</accession>
<feature type="compositionally biased region" description="Polar residues" evidence="1">
    <location>
        <begin position="67"/>
        <end position="78"/>
    </location>
</feature>
<sequence>MGLNFDEWCEFHHTHRHTMESCQILRKDIGARECNPPRPNLSGVPNGEQSRDRSWPKSQPEAPYQGTIATISGGSRSRVNSDHKEKVCLVSNDNTSRYHPKQRSPYFLLERRLQGHLQNTKLKEFSSTKKALLMYSARVLFGNWSCSNHDWKNAPSTLIGFSGKQVKIHGCVEIKTTFGMGKDAKTILVKYTIINVGTSYKTGRGSQRAIDNRIQVNFLDLNPYQGPKDQRPQAIEDLKEI</sequence>
<organism evidence="2 3">
    <name type="scientific">Mucuna pruriens</name>
    <name type="common">Velvet bean</name>
    <name type="synonym">Dolichos pruriens</name>
    <dbReference type="NCBI Taxonomy" id="157652"/>
    <lineage>
        <taxon>Eukaryota</taxon>
        <taxon>Viridiplantae</taxon>
        <taxon>Streptophyta</taxon>
        <taxon>Embryophyta</taxon>
        <taxon>Tracheophyta</taxon>
        <taxon>Spermatophyta</taxon>
        <taxon>Magnoliopsida</taxon>
        <taxon>eudicotyledons</taxon>
        <taxon>Gunneridae</taxon>
        <taxon>Pentapetalae</taxon>
        <taxon>rosids</taxon>
        <taxon>fabids</taxon>
        <taxon>Fabales</taxon>
        <taxon>Fabaceae</taxon>
        <taxon>Papilionoideae</taxon>
        <taxon>50 kb inversion clade</taxon>
        <taxon>NPAAA clade</taxon>
        <taxon>indigoferoid/millettioid clade</taxon>
        <taxon>Phaseoleae</taxon>
        <taxon>Mucuna</taxon>
    </lineage>
</organism>
<protein>
    <submittedName>
        <fullName evidence="2">Uncharacterized protein</fullName>
    </submittedName>
</protein>
<feature type="non-terminal residue" evidence="2">
    <location>
        <position position="1"/>
    </location>
</feature>
<name>A0A371EGB1_MUCPR</name>
<keyword evidence="3" id="KW-1185">Reference proteome</keyword>
<dbReference type="AlphaFoldDB" id="A0A371EGB1"/>
<evidence type="ECO:0000256" key="1">
    <source>
        <dbReference type="SAM" id="MobiDB-lite"/>
    </source>
</evidence>
<evidence type="ECO:0000313" key="2">
    <source>
        <dbReference type="EMBL" id="RDX65083.1"/>
    </source>
</evidence>